<accession>A0ABR3EYK5</accession>
<keyword evidence="2" id="KW-1185">Reference proteome</keyword>
<dbReference type="Proteomes" id="UP001465976">
    <property type="component" value="Unassembled WGS sequence"/>
</dbReference>
<evidence type="ECO:0000313" key="1">
    <source>
        <dbReference type="EMBL" id="KAL0568011.1"/>
    </source>
</evidence>
<protein>
    <recommendedName>
        <fullName evidence="3">F-box domain-containing protein</fullName>
    </recommendedName>
</protein>
<name>A0ABR3EYK5_9AGAR</name>
<sequence length="592" mass="66003">MLSDSSFASVLNTNYAPSPQEIAEIKTIIRNPIERLKVLHEELSRLQAERNKVQTFIDDHRALLAPFRRLPTDLWVEIFAQCLSFDGPPTRALDQAPLLLTIICRSWREIALGTPKLWNAIHVNLPLPLRPSELDRYNSALLARRGGVQRWLDRSAMMPLNISMSVGFCGTQWGTRQMLNPDVYSHFGGLAVQHSRRWKEITFTGVPDAVMDSIVSQITHGSLPILEKISVAAVRTHLPQNPQTALIRLLEAAETSRLRVLHMRRFPESILELKTSHWVHIAQLMVVDPIGDLLPSMLIDRIVQLCPSLETCMLAFSSHVMSLGISSQPYSGPPQVWPHLRKLVLTFFGLGTFRATIQRDAITIAEIANIFNAIITPSLAELSISHIVDPSLTDFGRLARQTETPFRDFIVNSGCGTTLTHLSVKLLLSHEAFRQSLGILESLTYLSVEQQPLPPLRTTGTIGGSNNSAPTPLLDRHLFRALTPRLTDDGATVLCPGLEELVFVNCSPDDVGAILELARARADPVSPSEIAQLRSFRAKFGVQPKAGVERLNSDFIQGELNWLRSRDVRVEWSWVEESIPVMDYPGDGILAL</sequence>
<gene>
    <name evidence="1" type="ORF">V5O48_013980</name>
</gene>
<dbReference type="EMBL" id="JBAHYK010001439">
    <property type="protein sequence ID" value="KAL0568011.1"/>
    <property type="molecule type" value="Genomic_DNA"/>
</dbReference>
<evidence type="ECO:0008006" key="3">
    <source>
        <dbReference type="Google" id="ProtNLM"/>
    </source>
</evidence>
<reference evidence="1 2" key="1">
    <citation type="submission" date="2024-02" db="EMBL/GenBank/DDBJ databases">
        <title>A draft genome for the cacao thread blight pathogen Marasmius crinis-equi.</title>
        <authorList>
            <person name="Cohen S.P."/>
            <person name="Baruah I.K."/>
            <person name="Amoako-Attah I."/>
            <person name="Bukari Y."/>
            <person name="Meinhardt L.W."/>
            <person name="Bailey B.A."/>
        </authorList>
    </citation>
    <scope>NUCLEOTIDE SEQUENCE [LARGE SCALE GENOMIC DNA]</scope>
    <source>
        <strain evidence="1 2">GH-76</strain>
    </source>
</reference>
<proteinExistence type="predicted"/>
<comment type="caution">
    <text evidence="1">The sequence shown here is derived from an EMBL/GenBank/DDBJ whole genome shotgun (WGS) entry which is preliminary data.</text>
</comment>
<organism evidence="1 2">
    <name type="scientific">Marasmius crinis-equi</name>
    <dbReference type="NCBI Taxonomy" id="585013"/>
    <lineage>
        <taxon>Eukaryota</taxon>
        <taxon>Fungi</taxon>
        <taxon>Dikarya</taxon>
        <taxon>Basidiomycota</taxon>
        <taxon>Agaricomycotina</taxon>
        <taxon>Agaricomycetes</taxon>
        <taxon>Agaricomycetidae</taxon>
        <taxon>Agaricales</taxon>
        <taxon>Marasmiineae</taxon>
        <taxon>Marasmiaceae</taxon>
        <taxon>Marasmius</taxon>
    </lineage>
</organism>
<evidence type="ECO:0000313" key="2">
    <source>
        <dbReference type="Proteomes" id="UP001465976"/>
    </source>
</evidence>